<evidence type="ECO:0000256" key="12">
    <source>
        <dbReference type="SAM" id="SignalP"/>
    </source>
</evidence>
<dbReference type="KEGG" id="phu:Phum_PHUM186770"/>
<keyword evidence="14" id="KW-0808">Transferase</keyword>
<evidence type="ECO:0000259" key="13">
    <source>
        <dbReference type="PROSITE" id="PS51352"/>
    </source>
</evidence>
<dbReference type="OrthoDB" id="72053at2759"/>
<dbReference type="GeneID" id="8240033"/>
<evidence type="ECO:0000256" key="3">
    <source>
        <dbReference type="ARBA" id="ARBA00006347"/>
    </source>
</evidence>
<feature type="signal peptide" evidence="12">
    <location>
        <begin position="1"/>
        <end position="19"/>
    </location>
</feature>
<dbReference type="SUPFAM" id="SSF52833">
    <property type="entry name" value="Thioredoxin-like"/>
    <property type="match status" value="4"/>
</dbReference>
<dbReference type="FunCoup" id="E0VGK5">
    <property type="interactions" value="1275"/>
</dbReference>
<feature type="domain" description="Thioredoxin" evidence="13">
    <location>
        <begin position="8"/>
        <end position="153"/>
    </location>
</feature>
<dbReference type="Proteomes" id="UP000009046">
    <property type="component" value="Unassembled WGS sequence"/>
</dbReference>
<dbReference type="FunFam" id="3.40.30.10:FF:000027">
    <property type="entry name" value="protein disulfide-isomerase A2"/>
    <property type="match status" value="1"/>
</dbReference>
<dbReference type="NCBIfam" id="TIGR01126">
    <property type="entry name" value="pdi_dom"/>
    <property type="match status" value="2"/>
</dbReference>
<dbReference type="Pfam" id="PF00085">
    <property type="entry name" value="Thioredoxin"/>
    <property type="match status" value="2"/>
</dbReference>
<keyword evidence="14" id="KW-0328">Glycosyltransferase</keyword>
<evidence type="ECO:0000256" key="11">
    <source>
        <dbReference type="RuleBase" id="RU004208"/>
    </source>
</evidence>
<dbReference type="InterPro" id="IPR017937">
    <property type="entry name" value="Thioredoxin_CS"/>
</dbReference>
<dbReference type="EnsemblMetazoa" id="PHUM186770-RA">
    <property type="protein sequence ID" value="PHUM186770-PA"/>
    <property type="gene ID" value="PHUM186770"/>
</dbReference>
<dbReference type="InParanoid" id="E0VGK5"/>
<evidence type="ECO:0000256" key="8">
    <source>
        <dbReference type="ARBA" id="ARBA00023157"/>
    </source>
</evidence>
<dbReference type="EC" id="5.3.4.1" evidence="4"/>
<dbReference type="STRING" id="121224.E0VGK5"/>
<keyword evidence="16" id="KW-1185">Reference proteome</keyword>
<evidence type="ECO:0000256" key="1">
    <source>
        <dbReference type="ARBA" id="ARBA00001182"/>
    </source>
</evidence>
<dbReference type="CDD" id="cd02982">
    <property type="entry name" value="PDI_b'_family"/>
    <property type="match status" value="1"/>
</dbReference>
<dbReference type="VEuPathDB" id="VectorBase:PHUM186770"/>
<dbReference type="OMA" id="FFGMKKD"/>
<dbReference type="Pfam" id="PF13848">
    <property type="entry name" value="Thioredoxin_6"/>
    <property type="match status" value="1"/>
</dbReference>
<proteinExistence type="inferred from homology"/>
<keyword evidence="8" id="KW-1015">Disulfide bond</keyword>
<feature type="chain" id="PRO_5011412426" description="protein disulfide-isomerase" evidence="12">
    <location>
        <begin position="20"/>
        <end position="426"/>
    </location>
</feature>
<dbReference type="PROSITE" id="PS51352">
    <property type="entry name" value="THIOREDOXIN_2"/>
    <property type="match status" value="2"/>
</dbReference>
<comment type="catalytic activity">
    <reaction evidence="1">
        <text>Catalyzes the rearrangement of -S-S- bonds in proteins.</text>
        <dbReference type="EC" id="5.3.4.1"/>
    </reaction>
</comment>
<evidence type="ECO:0000256" key="5">
    <source>
        <dbReference type="ARBA" id="ARBA00022729"/>
    </source>
</evidence>
<dbReference type="AlphaFoldDB" id="E0VGK5"/>
<keyword evidence="5 12" id="KW-0732">Signal</keyword>
<reference evidence="15" key="3">
    <citation type="submission" date="2021-02" db="UniProtKB">
        <authorList>
            <consortium name="EnsemblMetazoa"/>
        </authorList>
    </citation>
    <scope>IDENTIFICATION</scope>
    <source>
        <strain evidence="15">USDA</strain>
    </source>
</reference>
<reference evidence="14" key="1">
    <citation type="submission" date="2007-04" db="EMBL/GenBank/DDBJ databases">
        <title>Annotation of Pediculus humanus corporis strain USDA.</title>
        <authorList>
            <person name="Kirkness E."/>
            <person name="Hannick L."/>
            <person name="Hass B."/>
            <person name="Bruggner R."/>
            <person name="Lawson D."/>
            <person name="Bidwell S."/>
            <person name="Joardar V."/>
            <person name="Caler E."/>
            <person name="Walenz B."/>
            <person name="Inman J."/>
            <person name="Schobel S."/>
            <person name="Galinsky K."/>
            <person name="Amedeo P."/>
            <person name="Strausberg R."/>
        </authorList>
    </citation>
    <scope>NUCLEOTIDE SEQUENCE</scope>
    <source>
        <strain evidence="14">USDA</strain>
    </source>
</reference>
<dbReference type="CDD" id="cd02961">
    <property type="entry name" value="PDI_a_family"/>
    <property type="match status" value="1"/>
</dbReference>
<dbReference type="EMBL" id="DS235148">
    <property type="protein sequence ID" value="EEB12511.1"/>
    <property type="molecule type" value="Genomic_DNA"/>
</dbReference>
<dbReference type="FunFam" id="3.40.30.10:FF:000023">
    <property type="entry name" value="Protein disulfide-isomerase"/>
    <property type="match status" value="1"/>
</dbReference>
<dbReference type="PROSITE" id="PS00194">
    <property type="entry name" value="THIOREDOXIN_1"/>
    <property type="match status" value="2"/>
</dbReference>
<evidence type="ECO:0000256" key="9">
    <source>
        <dbReference type="ARBA" id="ARBA00023235"/>
    </source>
</evidence>
<gene>
    <name evidence="15" type="primary">8240033</name>
    <name evidence="14" type="ORF">Phum_PHUM186770</name>
</gene>
<evidence type="ECO:0000256" key="2">
    <source>
        <dbReference type="ARBA" id="ARBA00004319"/>
    </source>
</evidence>
<dbReference type="CDD" id="cd02995">
    <property type="entry name" value="PDI_a_PDI_a'_C"/>
    <property type="match status" value="1"/>
</dbReference>
<dbReference type="InterPro" id="IPR005788">
    <property type="entry name" value="PDI_thioredoxin-like_dom"/>
</dbReference>
<dbReference type="HOGENOM" id="CLU_025879_1_0_1"/>
<dbReference type="GO" id="GO:0034976">
    <property type="term" value="P:response to endoplasmic reticulum stress"/>
    <property type="evidence" value="ECO:0007669"/>
    <property type="project" value="TreeGrafter"/>
</dbReference>
<keyword evidence="6" id="KW-0677">Repeat</keyword>
<evidence type="ECO:0000256" key="6">
    <source>
        <dbReference type="ARBA" id="ARBA00022737"/>
    </source>
</evidence>
<evidence type="ECO:0000313" key="14">
    <source>
        <dbReference type="EMBL" id="EEB12511.1"/>
    </source>
</evidence>
<dbReference type="CDD" id="cd02981">
    <property type="entry name" value="PDI_b_family"/>
    <property type="match status" value="1"/>
</dbReference>
<evidence type="ECO:0000256" key="7">
    <source>
        <dbReference type="ARBA" id="ARBA00022824"/>
    </source>
</evidence>
<sequence>MLFVKICLVLGASISFVSSSEIETDEGVLVLNKNNFQSAISDVEFILVEFYAPWCGHCKALAPEYAKAAKLLEEEGSKIKLAKVDATEETELAEQHNVKGYPTLKFFKKGHVVEYSGKVADQIVSWLKKKTGPPAKNLESVDDAKAFIDENNVVVVGFFKDQSSDNAKAFLQTAEVMDNVVFGITSDSAVFTEYSVDGDKIVLFKKVLFVSINTDDDDHLRILEFFGMKKTDTPSMRLIKLEEEMAKYKPVDDKVEPDNVRKFVEDFLSGNLKQHLLCQDLPEDWNKTPVHTLVASNFDEVAFDSSKDVLVEFYAPWCGHCKQLAPIYDQLGEHFKDDDKVVIAKMDATANELEHTKISSFPTLKLYKSGDNKVVDYSGERTLEALIKFIELGGEDLSGPEGNSLVINLNGKLRNHFYLTVIVIIE</sequence>
<accession>E0VGK5</accession>
<dbReference type="eggNOG" id="KOG0190">
    <property type="taxonomic scope" value="Eukaryota"/>
</dbReference>
<dbReference type="FunFam" id="3.40.30.10:FF:000042">
    <property type="entry name" value="protein disulfide-isomerase A2"/>
    <property type="match status" value="1"/>
</dbReference>
<evidence type="ECO:0000256" key="4">
    <source>
        <dbReference type="ARBA" id="ARBA00012723"/>
    </source>
</evidence>
<dbReference type="EMBL" id="AAZO01002168">
    <property type="status" value="NOT_ANNOTATED_CDS"/>
    <property type="molecule type" value="Genomic_DNA"/>
</dbReference>
<evidence type="ECO:0000256" key="10">
    <source>
        <dbReference type="ARBA" id="ARBA00023284"/>
    </source>
</evidence>
<evidence type="ECO:0000313" key="15">
    <source>
        <dbReference type="EnsemblMetazoa" id="PHUM186770-PA"/>
    </source>
</evidence>
<comment type="subcellular location">
    <subcellularLocation>
        <location evidence="2">Endoplasmic reticulum lumen</location>
    </subcellularLocation>
</comment>
<dbReference type="RefSeq" id="XP_002425249.1">
    <property type="nucleotide sequence ID" value="XM_002425204.1"/>
</dbReference>
<comment type="similarity">
    <text evidence="3 11">Belongs to the protein disulfide isomerase family.</text>
</comment>
<dbReference type="GO" id="GO:0003756">
    <property type="term" value="F:protein disulfide isomerase activity"/>
    <property type="evidence" value="ECO:0007669"/>
    <property type="project" value="UniProtKB-EC"/>
</dbReference>
<dbReference type="EMBL" id="AAZO01002169">
    <property type="status" value="NOT_ANNOTATED_CDS"/>
    <property type="molecule type" value="Genomic_DNA"/>
</dbReference>
<dbReference type="PANTHER" id="PTHR18929">
    <property type="entry name" value="PROTEIN DISULFIDE ISOMERASE"/>
    <property type="match status" value="1"/>
</dbReference>
<reference evidence="14" key="2">
    <citation type="submission" date="2007-04" db="EMBL/GenBank/DDBJ databases">
        <title>The genome of the human body louse.</title>
        <authorList>
            <consortium name="The Human Body Louse Genome Consortium"/>
            <person name="Kirkness E."/>
            <person name="Walenz B."/>
            <person name="Hass B."/>
            <person name="Bruggner R."/>
            <person name="Strausberg R."/>
        </authorList>
    </citation>
    <scope>NUCLEOTIDE SEQUENCE</scope>
    <source>
        <strain evidence="14">USDA</strain>
    </source>
</reference>
<keyword evidence="7" id="KW-0256">Endoplasmic reticulum</keyword>
<evidence type="ECO:0000313" key="16">
    <source>
        <dbReference type="Proteomes" id="UP000009046"/>
    </source>
</evidence>
<dbReference type="CTD" id="8240033"/>
<dbReference type="Gene3D" id="3.40.30.10">
    <property type="entry name" value="Glutaredoxin"/>
    <property type="match status" value="3"/>
</dbReference>
<keyword evidence="10" id="KW-0676">Redox-active center</keyword>
<dbReference type="InterPro" id="IPR036249">
    <property type="entry name" value="Thioredoxin-like_sf"/>
</dbReference>
<feature type="domain" description="Thioredoxin" evidence="13">
    <location>
        <begin position="249"/>
        <end position="395"/>
    </location>
</feature>
<dbReference type="GO" id="GO:0016757">
    <property type="term" value="F:glycosyltransferase activity"/>
    <property type="evidence" value="ECO:0007669"/>
    <property type="project" value="UniProtKB-KW"/>
</dbReference>
<keyword evidence="9" id="KW-0413">Isomerase</keyword>
<name>E0VGK5_PEDHC</name>
<protein>
    <recommendedName>
        <fullName evidence="4">protein disulfide-isomerase</fullName>
        <ecNumber evidence="4">5.3.4.1</ecNumber>
    </recommendedName>
</protein>
<organism>
    <name type="scientific">Pediculus humanus subsp. corporis</name>
    <name type="common">Body louse</name>
    <dbReference type="NCBI Taxonomy" id="121224"/>
    <lineage>
        <taxon>Eukaryota</taxon>
        <taxon>Metazoa</taxon>
        <taxon>Ecdysozoa</taxon>
        <taxon>Arthropoda</taxon>
        <taxon>Hexapoda</taxon>
        <taxon>Insecta</taxon>
        <taxon>Pterygota</taxon>
        <taxon>Neoptera</taxon>
        <taxon>Paraneoptera</taxon>
        <taxon>Psocodea</taxon>
        <taxon>Troctomorpha</taxon>
        <taxon>Phthiraptera</taxon>
        <taxon>Anoplura</taxon>
        <taxon>Pediculidae</taxon>
        <taxon>Pediculus</taxon>
    </lineage>
</organism>
<dbReference type="InterPro" id="IPR013766">
    <property type="entry name" value="Thioredoxin_domain"/>
</dbReference>
<dbReference type="PRINTS" id="PR00421">
    <property type="entry name" value="THIOREDOXIN"/>
</dbReference>
<dbReference type="GO" id="GO:0005788">
    <property type="term" value="C:endoplasmic reticulum lumen"/>
    <property type="evidence" value="ECO:0007669"/>
    <property type="project" value="UniProtKB-SubCell"/>
</dbReference>
<dbReference type="GO" id="GO:0006457">
    <property type="term" value="P:protein folding"/>
    <property type="evidence" value="ECO:0007669"/>
    <property type="project" value="TreeGrafter"/>
</dbReference>
<dbReference type="PANTHER" id="PTHR18929:SF240">
    <property type="entry name" value="PROTEIN DISULFIDE-ISOMERASE"/>
    <property type="match status" value="1"/>
</dbReference>